<protein>
    <recommendedName>
        <fullName evidence="3">Phage tail protein</fullName>
    </recommendedName>
</protein>
<dbReference type="GeneID" id="32807176"/>
<organism evidence="1 2">
    <name type="scientific">Pseudomonas entomophila</name>
    <dbReference type="NCBI Taxonomy" id="312306"/>
    <lineage>
        <taxon>Bacteria</taxon>
        <taxon>Pseudomonadati</taxon>
        <taxon>Pseudomonadota</taxon>
        <taxon>Gammaproteobacteria</taxon>
        <taxon>Pseudomonadales</taxon>
        <taxon>Pseudomonadaceae</taxon>
        <taxon>Pseudomonas</taxon>
    </lineage>
</organism>
<accession>A0ABY9QUL9</accession>
<sequence length="114" mass="13106">MLYYKDPATDGIYAYNEDTLDQHLQEGFVSLSDEQYQDFVDSQALAVRKGEEGLWVAEQMQLVADQLLMLDDNDPTAIPGMTTADWRAYRIALRAWKEGAEGFPEQQYRPRRPA</sequence>
<evidence type="ECO:0000313" key="2">
    <source>
        <dbReference type="Proteomes" id="UP001183127"/>
    </source>
</evidence>
<dbReference type="RefSeq" id="WP_011535225.1">
    <property type="nucleotide sequence ID" value="NZ_CP132921.1"/>
</dbReference>
<dbReference type="Proteomes" id="UP001183127">
    <property type="component" value="Chromosome"/>
</dbReference>
<proteinExistence type="predicted"/>
<gene>
    <name evidence="1" type="ORF">RAH46_08735</name>
</gene>
<evidence type="ECO:0000313" key="1">
    <source>
        <dbReference type="EMBL" id="WMW07414.1"/>
    </source>
</evidence>
<dbReference type="EMBL" id="CP132921">
    <property type="protein sequence ID" value="WMW07414.1"/>
    <property type="molecule type" value="Genomic_DNA"/>
</dbReference>
<reference evidence="1 2" key="1">
    <citation type="submission" date="2023-08" db="EMBL/GenBank/DDBJ databases">
        <title>Complete Genome Sequence of Pseudomonas entomophila TVIN A01.</title>
        <authorList>
            <person name="Shelke T."/>
            <person name="Mahar N.S."/>
            <person name="Gupta I."/>
            <person name="Gupta V."/>
        </authorList>
    </citation>
    <scope>NUCLEOTIDE SEQUENCE [LARGE SCALE GENOMIC DNA]</scope>
    <source>
        <strain evidence="1 2">TVIN-A01</strain>
    </source>
</reference>
<name>A0ABY9QUL9_9PSED</name>
<evidence type="ECO:0008006" key="3">
    <source>
        <dbReference type="Google" id="ProtNLM"/>
    </source>
</evidence>
<keyword evidence="2" id="KW-1185">Reference proteome</keyword>